<dbReference type="Pfam" id="PF07660">
    <property type="entry name" value="STN"/>
    <property type="match status" value="1"/>
</dbReference>
<reference evidence="10 11" key="1">
    <citation type="submission" date="2024-03" db="EMBL/GenBank/DDBJ databases">
        <title>Chitinophaga caseinilytica sp. nov., a casein hydrolysing bacterium isolated from forest soil.</title>
        <authorList>
            <person name="Lee D.S."/>
            <person name="Han D.M."/>
            <person name="Baek J.H."/>
            <person name="Choi D.G."/>
            <person name="Jeon J.H."/>
            <person name="Jeon C.O."/>
        </authorList>
    </citation>
    <scope>NUCLEOTIDE SEQUENCE [LARGE SCALE GENOMIC DNA]</scope>
    <source>
        <strain evidence="10 11">KACC 19118</strain>
    </source>
</reference>
<keyword evidence="4 7" id="KW-0812">Transmembrane</keyword>
<keyword evidence="2 7" id="KW-0813">Transport</keyword>
<keyword evidence="5 7" id="KW-0472">Membrane</keyword>
<dbReference type="Pfam" id="PF13715">
    <property type="entry name" value="CarbopepD_reg_2"/>
    <property type="match status" value="1"/>
</dbReference>
<evidence type="ECO:0000256" key="1">
    <source>
        <dbReference type="ARBA" id="ARBA00004571"/>
    </source>
</evidence>
<dbReference type="Gene3D" id="2.60.40.1120">
    <property type="entry name" value="Carboxypeptidase-like, regulatory domain"/>
    <property type="match status" value="1"/>
</dbReference>
<dbReference type="InterPro" id="IPR023997">
    <property type="entry name" value="TonB-dep_OMP_SusC/RagA_CS"/>
</dbReference>
<evidence type="ECO:0000256" key="5">
    <source>
        <dbReference type="ARBA" id="ARBA00023136"/>
    </source>
</evidence>
<accession>A0ABZ2Z377</accession>
<dbReference type="SMART" id="SM00965">
    <property type="entry name" value="STN"/>
    <property type="match status" value="1"/>
</dbReference>
<protein>
    <submittedName>
        <fullName evidence="10">TonB-dependent receptor</fullName>
    </submittedName>
</protein>
<dbReference type="NCBIfam" id="TIGR04056">
    <property type="entry name" value="OMP_RagA_SusC"/>
    <property type="match status" value="1"/>
</dbReference>
<evidence type="ECO:0000256" key="6">
    <source>
        <dbReference type="ARBA" id="ARBA00023237"/>
    </source>
</evidence>
<dbReference type="InterPro" id="IPR036942">
    <property type="entry name" value="Beta-barrel_TonB_sf"/>
</dbReference>
<dbReference type="Pfam" id="PF07715">
    <property type="entry name" value="Plug"/>
    <property type="match status" value="1"/>
</dbReference>
<dbReference type="Gene3D" id="2.40.170.20">
    <property type="entry name" value="TonB-dependent receptor, beta-barrel domain"/>
    <property type="match status" value="1"/>
</dbReference>
<evidence type="ECO:0000259" key="9">
    <source>
        <dbReference type="SMART" id="SM00965"/>
    </source>
</evidence>
<dbReference type="SUPFAM" id="SSF49464">
    <property type="entry name" value="Carboxypeptidase regulatory domain-like"/>
    <property type="match status" value="1"/>
</dbReference>
<dbReference type="InterPro" id="IPR037066">
    <property type="entry name" value="Plug_dom_sf"/>
</dbReference>
<evidence type="ECO:0000256" key="3">
    <source>
        <dbReference type="ARBA" id="ARBA00022452"/>
    </source>
</evidence>
<evidence type="ECO:0000313" key="10">
    <source>
        <dbReference type="EMBL" id="WZN45116.1"/>
    </source>
</evidence>
<dbReference type="Proteomes" id="UP001449657">
    <property type="component" value="Chromosome"/>
</dbReference>
<keyword evidence="11" id="KW-1185">Reference proteome</keyword>
<evidence type="ECO:0000256" key="8">
    <source>
        <dbReference type="SAM" id="SignalP"/>
    </source>
</evidence>
<evidence type="ECO:0000313" key="11">
    <source>
        <dbReference type="Proteomes" id="UP001449657"/>
    </source>
</evidence>
<name>A0ABZ2Z377_9BACT</name>
<dbReference type="InterPro" id="IPR008969">
    <property type="entry name" value="CarboxyPept-like_regulatory"/>
</dbReference>
<sequence length="1119" mass="123191">MTSHLSTPGKRQLLPGKARRVIRITAALVLFLSLQAAAAAYAQKITLSEDRVTLREIFRQIKAQAGYNFLFNTEMLEDALPVSVHVRNADIETVLAKCFEGQPLTYTINQNTIVVQRKSVVKADIGGKVTDEKGAPVPGARIWNQTTNQSVITNEKGEFRIAASEGDKLVVKMMGYEDVPFTADGRTAFSLSIKPSTTALDAVVVVGYGTQKKANLTGAVSTVTSEDFAGRPVTSPTAALQGSMPGVTFQSASGIPGGGDNTTKIRIRGIGTLNDPDPLVVVDGIPGGNLNILNPDDIETVTVLKDAASSSIYGVRGANGVILVTTKKGKANARPSLTYANYFGLQTPTALPKFLGSVDYMTLQNEAKVNAGQNPTFTDAQIETARNGSDPNYFANTNWIDEIYKSSAPQQSHMLNLSGGANNTNYYLSYSYLKQGGLVTGDNFSAKRHNVRLRVNTTVFDILQLDANIGYVDRLNSGSSAGVDFDAGPLYSAHQISPLIPVRFTNGSWGYHGGSQNPIAITTDGGTNKFASQEITANLQGTLNITKEFRLRAQYGLVKYNSFREIFSKTINYYSPVDNSLIYQSNYPNKIDNRDYTGLYQTIIGMAEYEKTFHGGHSVKGMVAASAEENASRNFSATRTNLPTQEVGSINLGTLNQLNNSDAAQNALQSLFGRLNYGYNDKYLLEGNFRYDGSTRFAGPVRWNWFFSGSAGWVFSNEPFFERMKHVINFGKVRLSYGTQGNDKVGDDFAYLSIINSVATMPIGNVLTVGYRQTGVPNELLTWESVVKQNVGIDLAMLNNRLTVTADYFINNTNDILLKVPLPDVLGLRGSYPAQNAGKVRNQGWEFMAGWQDRVNDWSYGANFNISDVRNKVVSLGDAPSTPGERIRMVGYPIDAYYGYVAERISQVSDYKYDDATGKYTPLFPYNKSFPMQPGDLIYRDLNGDGEITPAADREVIGNSIPRYTYGFKGNVGYKGIDLSFFLQGVGKADGFISGAARHAFINESSNPQEIHLDRWTPQNTDATYPRLAYGYTYNQQLSTFWLENASYLRLKNVQVGYTLPGHLTRRIRAEKIRFYFSADNLFTKTDFFYGYDPETPLTLGGYYPQVKTFVFGLNVNFK</sequence>
<proteinExistence type="inferred from homology"/>
<comment type="similarity">
    <text evidence="7">Belongs to the TonB-dependent receptor family.</text>
</comment>
<evidence type="ECO:0000256" key="2">
    <source>
        <dbReference type="ARBA" id="ARBA00022448"/>
    </source>
</evidence>
<feature type="domain" description="Secretin/TonB short N-terminal" evidence="9">
    <location>
        <begin position="67"/>
        <end position="118"/>
    </location>
</feature>
<dbReference type="InterPro" id="IPR012910">
    <property type="entry name" value="Plug_dom"/>
</dbReference>
<evidence type="ECO:0000256" key="7">
    <source>
        <dbReference type="PROSITE-ProRule" id="PRU01360"/>
    </source>
</evidence>
<dbReference type="InterPro" id="IPR011662">
    <property type="entry name" value="Secretin/TonB_short_N"/>
</dbReference>
<dbReference type="InterPro" id="IPR023996">
    <property type="entry name" value="TonB-dep_OMP_SusC/RagA"/>
</dbReference>
<dbReference type="PROSITE" id="PS52016">
    <property type="entry name" value="TONB_DEPENDENT_REC_3"/>
    <property type="match status" value="1"/>
</dbReference>
<gene>
    <name evidence="10" type="ORF">WJU22_19655</name>
</gene>
<evidence type="ECO:0000256" key="4">
    <source>
        <dbReference type="ARBA" id="ARBA00022692"/>
    </source>
</evidence>
<dbReference type="SUPFAM" id="SSF56935">
    <property type="entry name" value="Porins"/>
    <property type="match status" value="1"/>
</dbReference>
<dbReference type="InterPro" id="IPR039426">
    <property type="entry name" value="TonB-dep_rcpt-like"/>
</dbReference>
<keyword evidence="10" id="KW-0675">Receptor</keyword>
<keyword evidence="8" id="KW-0732">Signal</keyword>
<keyword evidence="3 7" id="KW-1134">Transmembrane beta strand</keyword>
<feature type="signal peptide" evidence="8">
    <location>
        <begin position="1"/>
        <end position="38"/>
    </location>
</feature>
<dbReference type="EMBL" id="CP150096">
    <property type="protein sequence ID" value="WZN45116.1"/>
    <property type="molecule type" value="Genomic_DNA"/>
</dbReference>
<dbReference type="NCBIfam" id="TIGR04057">
    <property type="entry name" value="SusC_RagA_signa"/>
    <property type="match status" value="1"/>
</dbReference>
<dbReference type="Gene3D" id="2.170.130.10">
    <property type="entry name" value="TonB-dependent receptor, plug domain"/>
    <property type="match status" value="1"/>
</dbReference>
<dbReference type="RefSeq" id="WP_341839870.1">
    <property type="nucleotide sequence ID" value="NZ_CP149792.1"/>
</dbReference>
<comment type="subcellular location">
    <subcellularLocation>
        <location evidence="1 7">Cell outer membrane</location>
        <topology evidence="1 7">Multi-pass membrane protein</topology>
    </subcellularLocation>
</comment>
<keyword evidence="6 7" id="KW-0998">Cell outer membrane</keyword>
<feature type="chain" id="PRO_5046803205" evidence="8">
    <location>
        <begin position="39"/>
        <end position="1119"/>
    </location>
</feature>
<organism evidence="10 11">
    <name type="scientific">Chitinophaga caseinilytica</name>
    <dbReference type="NCBI Taxonomy" id="2267521"/>
    <lineage>
        <taxon>Bacteria</taxon>
        <taxon>Pseudomonadati</taxon>
        <taxon>Bacteroidota</taxon>
        <taxon>Chitinophagia</taxon>
        <taxon>Chitinophagales</taxon>
        <taxon>Chitinophagaceae</taxon>
        <taxon>Chitinophaga</taxon>
    </lineage>
</organism>